<organism evidence="1">
    <name type="scientific">Lepeophtheirus salmonis</name>
    <name type="common">Salmon louse</name>
    <name type="synonym">Caligus salmonis</name>
    <dbReference type="NCBI Taxonomy" id="72036"/>
    <lineage>
        <taxon>Eukaryota</taxon>
        <taxon>Metazoa</taxon>
        <taxon>Ecdysozoa</taxon>
        <taxon>Arthropoda</taxon>
        <taxon>Crustacea</taxon>
        <taxon>Multicrustacea</taxon>
        <taxon>Hexanauplia</taxon>
        <taxon>Copepoda</taxon>
        <taxon>Siphonostomatoida</taxon>
        <taxon>Caligidae</taxon>
        <taxon>Lepeophtheirus</taxon>
    </lineage>
</organism>
<protein>
    <submittedName>
        <fullName evidence="1">Uncharacterized protein</fullName>
    </submittedName>
</protein>
<dbReference type="AlphaFoldDB" id="A0A0K2T0J9"/>
<proteinExistence type="predicted"/>
<reference evidence="1" key="1">
    <citation type="submission" date="2014-05" db="EMBL/GenBank/DDBJ databases">
        <authorList>
            <person name="Chronopoulou M."/>
        </authorList>
    </citation>
    <scope>NUCLEOTIDE SEQUENCE</scope>
    <source>
        <tissue evidence="1">Whole organism</tissue>
    </source>
</reference>
<sequence length="37" mass="4273">MIKGDNNNYSGKNTNIISNPFPEKSFLLVYMLMDHIL</sequence>
<accession>A0A0K2T0J9</accession>
<name>A0A0K2T0J9_LEPSM</name>
<evidence type="ECO:0000313" key="1">
    <source>
        <dbReference type="EMBL" id="CDW19006.1"/>
    </source>
</evidence>
<dbReference type="EMBL" id="HACA01001645">
    <property type="protein sequence ID" value="CDW19006.1"/>
    <property type="molecule type" value="Transcribed_RNA"/>
</dbReference>